<proteinExistence type="predicted"/>
<keyword evidence="2" id="KW-1185">Reference proteome</keyword>
<comment type="caution">
    <text evidence="1">The sequence shown here is derived from an EMBL/GenBank/DDBJ whole genome shotgun (WGS) entry which is preliminary data.</text>
</comment>
<dbReference type="EMBL" id="SRZC01000009">
    <property type="protein sequence ID" value="TGX82487.1"/>
    <property type="molecule type" value="Genomic_DNA"/>
</dbReference>
<organism evidence="1 2">
    <name type="scientific">Palleniella muris</name>
    <dbReference type="NCBI Taxonomy" id="3038145"/>
    <lineage>
        <taxon>Bacteria</taxon>
        <taxon>Pseudomonadati</taxon>
        <taxon>Bacteroidota</taxon>
        <taxon>Bacteroidia</taxon>
        <taxon>Bacteroidales</taxon>
        <taxon>Prevotellaceae</taxon>
        <taxon>Palleniella</taxon>
    </lineage>
</organism>
<evidence type="ECO:0000313" key="2">
    <source>
        <dbReference type="Proteomes" id="UP000308886"/>
    </source>
</evidence>
<gene>
    <name evidence="1" type="ORF">E5358_06880</name>
</gene>
<protein>
    <submittedName>
        <fullName evidence="1">Uncharacterized protein</fullName>
    </submittedName>
</protein>
<sequence>MEKTSTIYPLVEKIINTLPEIERRRNGLLKTILGSKYTLTYLPTGAEVKPYRETYGVGLAEDIERMVSTGMISDLPALKPSANGNVMIQAYISHDLRFCAIQALRFLDFEYSPVTKPCVYTDDKAYEIVCKIKGMA</sequence>
<accession>A0AC61QQT1</accession>
<evidence type="ECO:0000313" key="1">
    <source>
        <dbReference type="EMBL" id="TGX82487.1"/>
    </source>
</evidence>
<reference evidence="1" key="1">
    <citation type="submission" date="2019-04" db="EMBL/GenBank/DDBJ databases">
        <title>Microbes associate with the intestines of laboratory mice.</title>
        <authorList>
            <person name="Navarre W."/>
            <person name="Wong E."/>
            <person name="Huang K."/>
            <person name="Tropini C."/>
            <person name="Ng K."/>
            <person name="Yu B."/>
        </authorList>
    </citation>
    <scope>NUCLEOTIDE SEQUENCE</scope>
    <source>
        <strain evidence="1">NM73_A23</strain>
    </source>
</reference>
<name>A0AC61QQT1_9BACT</name>
<dbReference type="Proteomes" id="UP000308886">
    <property type="component" value="Unassembled WGS sequence"/>
</dbReference>